<evidence type="ECO:0000313" key="1">
    <source>
        <dbReference type="EMBL" id="KAK4029426.1"/>
    </source>
</evidence>
<accession>A0ABR0AWC2</accession>
<dbReference type="Proteomes" id="UP001234178">
    <property type="component" value="Unassembled WGS sequence"/>
</dbReference>
<dbReference type="EMBL" id="JAOYFB010000039">
    <property type="protein sequence ID" value="KAK4029426.1"/>
    <property type="molecule type" value="Genomic_DNA"/>
</dbReference>
<evidence type="ECO:0000313" key="2">
    <source>
        <dbReference type="Proteomes" id="UP001234178"/>
    </source>
</evidence>
<sequence>MVGVGKSGCQGKALPPGRNQVKQIDHIRKVIAARQINYQPKDGQILLIRTELQSSSSVLFLLLLLNNYYGPVLAETQTEQLNSLSIDRSRHTGMSPIKRKYLACDEKCTTKKSAR</sequence>
<proteinExistence type="predicted"/>
<gene>
    <name evidence="1" type="ORF">OUZ56_022418</name>
</gene>
<organism evidence="1 2">
    <name type="scientific">Daphnia magna</name>
    <dbReference type="NCBI Taxonomy" id="35525"/>
    <lineage>
        <taxon>Eukaryota</taxon>
        <taxon>Metazoa</taxon>
        <taxon>Ecdysozoa</taxon>
        <taxon>Arthropoda</taxon>
        <taxon>Crustacea</taxon>
        <taxon>Branchiopoda</taxon>
        <taxon>Diplostraca</taxon>
        <taxon>Cladocera</taxon>
        <taxon>Anomopoda</taxon>
        <taxon>Daphniidae</taxon>
        <taxon>Daphnia</taxon>
    </lineage>
</organism>
<name>A0ABR0AWC2_9CRUS</name>
<reference evidence="1 2" key="1">
    <citation type="journal article" date="2023" name="Nucleic Acids Res.">
        <title>The hologenome of Daphnia magna reveals possible DNA methylation and microbiome-mediated evolution of the host genome.</title>
        <authorList>
            <person name="Chaturvedi A."/>
            <person name="Li X."/>
            <person name="Dhandapani V."/>
            <person name="Marshall H."/>
            <person name="Kissane S."/>
            <person name="Cuenca-Cambronero M."/>
            <person name="Asole G."/>
            <person name="Calvet F."/>
            <person name="Ruiz-Romero M."/>
            <person name="Marangio P."/>
            <person name="Guigo R."/>
            <person name="Rago D."/>
            <person name="Mirbahai L."/>
            <person name="Eastwood N."/>
            <person name="Colbourne J.K."/>
            <person name="Zhou J."/>
            <person name="Mallon E."/>
            <person name="Orsini L."/>
        </authorList>
    </citation>
    <scope>NUCLEOTIDE SEQUENCE [LARGE SCALE GENOMIC DNA]</scope>
    <source>
        <strain evidence="1">LRV0_1</strain>
    </source>
</reference>
<comment type="caution">
    <text evidence="1">The sequence shown here is derived from an EMBL/GenBank/DDBJ whole genome shotgun (WGS) entry which is preliminary data.</text>
</comment>
<keyword evidence="2" id="KW-1185">Reference proteome</keyword>
<protein>
    <submittedName>
        <fullName evidence="1">Uncharacterized protein</fullName>
    </submittedName>
</protein>